<proteinExistence type="predicted"/>
<dbReference type="AlphaFoldDB" id="A0A1H0RPZ2"/>
<gene>
    <name evidence="1" type="ORF">SAMN04489867_2047</name>
</gene>
<dbReference type="InterPro" id="IPR006059">
    <property type="entry name" value="SBP"/>
</dbReference>
<name>A0A1H0RPZ2_9MICO</name>
<organism evidence="1 2">
    <name type="scientific">Pedococcus dokdonensis</name>
    <dbReference type="NCBI Taxonomy" id="443156"/>
    <lineage>
        <taxon>Bacteria</taxon>
        <taxon>Bacillati</taxon>
        <taxon>Actinomycetota</taxon>
        <taxon>Actinomycetes</taxon>
        <taxon>Micrococcales</taxon>
        <taxon>Intrasporangiaceae</taxon>
        <taxon>Pedococcus</taxon>
    </lineage>
</organism>
<dbReference type="Pfam" id="PF01547">
    <property type="entry name" value="SBP_bac_1"/>
    <property type="match status" value="1"/>
</dbReference>
<dbReference type="PANTHER" id="PTHR43649">
    <property type="entry name" value="ARABINOSE-BINDING PROTEIN-RELATED"/>
    <property type="match status" value="1"/>
</dbReference>
<dbReference type="STRING" id="443156.SAMN04489867_2047"/>
<dbReference type="InterPro" id="IPR050490">
    <property type="entry name" value="Bact_solute-bd_prot1"/>
</dbReference>
<reference evidence="2" key="1">
    <citation type="submission" date="2016-10" db="EMBL/GenBank/DDBJ databases">
        <authorList>
            <person name="Varghese N."/>
            <person name="Submissions S."/>
        </authorList>
    </citation>
    <scope>NUCLEOTIDE SEQUENCE [LARGE SCALE GENOMIC DNA]</scope>
    <source>
        <strain evidence="2">DSM 22329</strain>
    </source>
</reference>
<dbReference type="PANTHER" id="PTHR43649:SF14">
    <property type="entry name" value="BLR3389 PROTEIN"/>
    <property type="match status" value="1"/>
</dbReference>
<evidence type="ECO:0000313" key="1">
    <source>
        <dbReference type="EMBL" id="SDP31479.1"/>
    </source>
</evidence>
<keyword evidence="2" id="KW-1185">Reference proteome</keyword>
<accession>A0A1H0RPZ2</accession>
<dbReference type="Gene3D" id="3.40.190.10">
    <property type="entry name" value="Periplasmic binding protein-like II"/>
    <property type="match status" value="2"/>
</dbReference>
<evidence type="ECO:0000313" key="2">
    <source>
        <dbReference type="Proteomes" id="UP000199077"/>
    </source>
</evidence>
<dbReference type="EMBL" id="LT629711">
    <property type="protein sequence ID" value="SDP31479.1"/>
    <property type="molecule type" value="Genomic_DNA"/>
</dbReference>
<dbReference type="SUPFAM" id="SSF53850">
    <property type="entry name" value="Periplasmic binding protein-like II"/>
    <property type="match status" value="1"/>
</dbReference>
<protein>
    <submittedName>
        <fullName evidence="1">Carbohydrate ABC transporter substrate-binding protein, CUT1 family</fullName>
    </submittedName>
</protein>
<sequence>MGEAVILVSCWWFLIESVEMIDLTTSVPIAFKGDRMSRPATEAEYLASLVPASVRGVSRRTLLRGALGAGTLLAAPSLLAACGGGGSGSGGGAATGTVTVGSNQSDAVPKAAIQAVMDAFQKANSGLTAKINTIDHNSFQENINNYLQGSPDDVWMWFSGYRMRFFASKGLAGDISDVWKDLSGAGMTDALKKASTGDDGKQYFVPSTYYPWAMFYRKSVFEKFGYEEPKTLDEFKALGAQMKKDGLVPIAFGDKDGWPAMGTFDQLNLRVNGYQFHVDLMAGKEAWNSDKVKKVFDTWAGLLDLHQPDSLGRTWQEAAQALQKKQAGTYLLGSFVAQQFEKGAEQEDLTFFNFPEVDSTIGADAIEAPIDGYMMAKRPKNEAGAKKLLGYVGSADAQNIVVKADPSVIATNDKADQSGYTSLQKKSVEFVSQAKSIAQFLDRDTRPDFASTVMIPAIQSFIKNPKDIDGLCNSIENQKKSIFAS</sequence>
<dbReference type="Proteomes" id="UP000199077">
    <property type="component" value="Chromosome I"/>
</dbReference>